<dbReference type="Gene3D" id="3.40.50.720">
    <property type="entry name" value="NAD(P)-binding Rossmann-like Domain"/>
    <property type="match status" value="1"/>
</dbReference>
<keyword evidence="3" id="KW-1185">Reference proteome</keyword>
<organism evidence="2 3">
    <name type="scientific">Acrasis kona</name>
    <dbReference type="NCBI Taxonomy" id="1008807"/>
    <lineage>
        <taxon>Eukaryota</taxon>
        <taxon>Discoba</taxon>
        <taxon>Heterolobosea</taxon>
        <taxon>Tetramitia</taxon>
        <taxon>Eutetramitia</taxon>
        <taxon>Acrasidae</taxon>
        <taxon>Acrasis</taxon>
    </lineage>
</organism>
<dbReference type="Pfam" id="PF13460">
    <property type="entry name" value="NAD_binding_10"/>
    <property type="match status" value="1"/>
</dbReference>
<evidence type="ECO:0000259" key="1">
    <source>
        <dbReference type="Pfam" id="PF13460"/>
    </source>
</evidence>
<gene>
    <name evidence="2" type="ORF">AKO1_002996</name>
</gene>
<protein>
    <submittedName>
        <fullName evidence="2">Oxidoreductase</fullName>
    </submittedName>
</protein>
<dbReference type="PANTHER" id="PTHR14097">
    <property type="entry name" value="OXIDOREDUCTASE HTATIP2"/>
    <property type="match status" value="1"/>
</dbReference>
<proteinExistence type="predicted"/>
<dbReference type="GO" id="GO:0005737">
    <property type="term" value="C:cytoplasm"/>
    <property type="evidence" value="ECO:0007669"/>
    <property type="project" value="TreeGrafter"/>
</dbReference>
<evidence type="ECO:0000313" key="3">
    <source>
        <dbReference type="Proteomes" id="UP001431209"/>
    </source>
</evidence>
<feature type="domain" description="NAD(P)-binding" evidence="1">
    <location>
        <begin position="54"/>
        <end position="187"/>
    </location>
</feature>
<sequence length="278" mass="31366">MTVTGKILVALLFAIPALIIVPLKNALPYQTAQFDQSYLNLTTNKETYRAVVIGGTGAVGQELVRQLLSTKHSSQVTVITRRKLSIEHAKLKNIVIENFDDIFNVDEDIFEGLHFDVAFSTLGTTIAESGEEGFIKVDLDYNAAFAKHCLKNFIQHFSLCSTLGASSESMFFYTRMKGLVENVIKSHSFKSISIFRPSLLLTKRKNERSAEKIFGDLYQHVEFIFEGVLRKYKPVKAADVAKVMRLEYEIRILGHGDPNHGIVTYENNHIHQVCTSYQ</sequence>
<dbReference type="PANTHER" id="PTHR14097:SF7">
    <property type="entry name" value="OXIDOREDUCTASE HTATIP2"/>
    <property type="match status" value="1"/>
</dbReference>
<comment type="caution">
    <text evidence="2">The sequence shown here is derived from an EMBL/GenBank/DDBJ whole genome shotgun (WGS) entry which is preliminary data.</text>
</comment>
<dbReference type="GO" id="GO:0051170">
    <property type="term" value="P:import into nucleus"/>
    <property type="evidence" value="ECO:0007669"/>
    <property type="project" value="TreeGrafter"/>
</dbReference>
<dbReference type="AlphaFoldDB" id="A0AAW2ZMA4"/>
<dbReference type="Proteomes" id="UP001431209">
    <property type="component" value="Unassembled WGS sequence"/>
</dbReference>
<name>A0AAW2ZMA4_9EUKA</name>
<dbReference type="SUPFAM" id="SSF51735">
    <property type="entry name" value="NAD(P)-binding Rossmann-fold domains"/>
    <property type="match status" value="1"/>
</dbReference>
<dbReference type="InterPro" id="IPR016040">
    <property type="entry name" value="NAD(P)-bd_dom"/>
</dbReference>
<reference evidence="2 3" key="1">
    <citation type="submission" date="2024-03" db="EMBL/GenBank/DDBJ databases">
        <title>The Acrasis kona genome and developmental transcriptomes reveal deep origins of eukaryotic multicellular pathways.</title>
        <authorList>
            <person name="Sheikh S."/>
            <person name="Fu C.-J."/>
            <person name="Brown M.W."/>
            <person name="Baldauf S.L."/>
        </authorList>
    </citation>
    <scope>NUCLEOTIDE SEQUENCE [LARGE SCALE GENOMIC DNA]</scope>
    <source>
        <strain evidence="2 3">ATCC MYA-3509</strain>
    </source>
</reference>
<dbReference type="EMBL" id="JAOPGA020001692">
    <property type="protein sequence ID" value="KAL0490539.1"/>
    <property type="molecule type" value="Genomic_DNA"/>
</dbReference>
<dbReference type="InterPro" id="IPR036291">
    <property type="entry name" value="NAD(P)-bd_dom_sf"/>
</dbReference>
<accession>A0AAW2ZMA4</accession>
<evidence type="ECO:0000313" key="2">
    <source>
        <dbReference type="EMBL" id="KAL0490539.1"/>
    </source>
</evidence>